<dbReference type="InterPro" id="IPR027417">
    <property type="entry name" value="P-loop_NTPase"/>
</dbReference>
<protein>
    <recommendedName>
        <fullName evidence="8">Cytidylate kinase</fullName>
        <shortName evidence="8">CK</shortName>
        <ecNumber evidence="8">2.7.4.25</ecNumber>
    </recommendedName>
    <alternativeName>
        <fullName evidence="8">Cytidine monophosphate kinase</fullName>
        <shortName evidence="8">CMP kinase</shortName>
    </alternativeName>
</protein>
<evidence type="ECO:0000256" key="6">
    <source>
        <dbReference type="ARBA" id="ARBA00047615"/>
    </source>
</evidence>
<evidence type="ECO:0000256" key="3">
    <source>
        <dbReference type="ARBA" id="ARBA00022741"/>
    </source>
</evidence>
<feature type="binding site" evidence="8">
    <location>
        <begin position="10"/>
        <end position="18"/>
    </location>
    <ligand>
        <name>ATP</name>
        <dbReference type="ChEBI" id="CHEBI:30616"/>
    </ligand>
</feature>
<dbReference type="Proteomes" id="UP000823619">
    <property type="component" value="Unassembled WGS sequence"/>
</dbReference>
<dbReference type="EMBL" id="JADIMO010000013">
    <property type="protein sequence ID" value="MBO8444188.1"/>
    <property type="molecule type" value="Genomic_DNA"/>
</dbReference>
<evidence type="ECO:0000256" key="4">
    <source>
        <dbReference type="ARBA" id="ARBA00022777"/>
    </source>
</evidence>
<dbReference type="Gene3D" id="3.40.50.300">
    <property type="entry name" value="P-loop containing nucleotide triphosphate hydrolases"/>
    <property type="match status" value="1"/>
</dbReference>
<dbReference type="CDD" id="cd02020">
    <property type="entry name" value="CMPK"/>
    <property type="match status" value="1"/>
</dbReference>
<dbReference type="Pfam" id="PF02224">
    <property type="entry name" value="Cytidylate_kin"/>
    <property type="match status" value="1"/>
</dbReference>
<feature type="domain" description="Cytidylate kinase" evidence="9">
    <location>
        <begin position="6"/>
        <end position="221"/>
    </location>
</feature>
<evidence type="ECO:0000256" key="7">
    <source>
        <dbReference type="ARBA" id="ARBA00048478"/>
    </source>
</evidence>
<dbReference type="GO" id="GO:0036431">
    <property type="term" value="F:dCMP kinase activity"/>
    <property type="evidence" value="ECO:0007669"/>
    <property type="project" value="InterPro"/>
</dbReference>
<accession>A0A9D9ECF7</accession>
<dbReference type="HAMAP" id="MF_00238">
    <property type="entry name" value="Cytidyl_kinase_type1"/>
    <property type="match status" value="1"/>
</dbReference>
<evidence type="ECO:0000313" key="10">
    <source>
        <dbReference type="EMBL" id="MBO8444188.1"/>
    </source>
</evidence>
<comment type="similarity">
    <text evidence="1 8">Belongs to the cytidylate kinase family. Type 1 subfamily.</text>
</comment>
<dbReference type="InterPro" id="IPR003136">
    <property type="entry name" value="Cytidylate_kin"/>
</dbReference>
<comment type="catalytic activity">
    <reaction evidence="6 8">
        <text>dCMP + ATP = dCDP + ADP</text>
        <dbReference type="Rhea" id="RHEA:25094"/>
        <dbReference type="ChEBI" id="CHEBI:30616"/>
        <dbReference type="ChEBI" id="CHEBI:57566"/>
        <dbReference type="ChEBI" id="CHEBI:58593"/>
        <dbReference type="ChEBI" id="CHEBI:456216"/>
        <dbReference type="EC" id="2.7.4.25"/>
    </reaction>
</comment>
<evidence type="ECO:0000256" key="8">
    <source>
        <dbReference type="HAMAP-Rule" id="MF_00238"/>
    </source>
</evidence>
<dbReference type="AlphaFoldDB" id="A0A9D9ECF7"/>
<comment type="caution">
    <text evidence="10">The sequence shown here is derived from an EMBL/GenBank/DDBJ whole genome shotgun (WGS) entry which is preliminary data.</text>
</comment>
<evidence type="ECO:0000256" key="1">
    <source>
        <dbReference type="ARBA" id="ARBA00009427"/>
    </source>
</evidence>
<gene>
    <name evidence="8" type="primary">cmk</name>
    <name evidence="10" type="ORF">IAC23_00615</name>
</gene>
<keyword evidence="4 8" id="KW-0418">Kinase</keyword>
<name>A0A9D9ECF7_9BACT</name>
<evidence type="ECO:0000256" key="5">
    <source>
        <dbReference type="ARBA" id="ARBA00022840"/>
    </source>
</evidence>
<dbReference type="NCBIfam" id="TIGR00017">
    <property type="entry name" value="cmk"/>
    <property type="match status" value="1"/>
</dbReference>
<comment type="catalytic activity">
    <reaction evidence="7 8">
        <text>CMP + ATP = CDP + ADP</text>
        <dbReference type="Rhea" id="RHEA:11600"/>
        <dbReference type="ChEBI" id="CHEBI:30616"/>
        <dbReference type="ChEBI" id="CHEBI:58069"/>
        <dbReference type="ChEBI" id="CHEBI:60377"/>
        <dbReference type="ChEBI" id="CHEBI:456216"/>
        <dbReference type="EC" id="2.7.4.25"/>
    </reaction>
</comment>
<evidence type="ECO:0000259" key="9">
    <source>
        <dbReference type="Pfam" id="PF02224"/>
    </source>
</evidence>
<proteinExistence type="inferred from homology"/>
<comment type="subcellular location">
    <subcellularLocation>
        <location evidence="8">Cytoplasm</location>
    </subcellularLocation>
</comment>
<dbReference type="GO" id="GO:0006220">
    <property type="term" value="P:pyrimidine nucleotide metabolic process"/>
    <property type="evidence" value="ECO:0007669"/>
    <property type="project" value="UniProtKB-UniRule"/>
</dbReference>
<dbReference type="EC" id="2.7.4.25" evidence="8"/>
<evidence type="ECO:0000313" key="11">
    <source>
        <dbReference type="Proteomes" id="UP000823619"/>
    </source>
</evidence>
<dbReference type="GO" id="GO:0005737">
    <property type="term" value="C:cytoplasm"/>
    <property type="evidence" value="ECO:0007669"/>
    <property type="project" value="UniProtKB-SubCell"/>
</dbReference>
<keyword evidence="2 8" id="KW-0808">Transferase</keyword>
<organism evidence="10 11">
    <name type="scientific">Candidatus Cryptobacteroides merdavium</name>
    <dbReference type="NCBI Taxonomy" id="2840769"/>
    <lineage>
        <taxon>Bacteria</taxon>
        <taxon>Pseudomonadati</taxon>
        <taxon>Bacteroidota</taxon>
        <taxon>Bacteroidia</taxon>
        <taxon>Bacteroidales</taxon>
        <taxon>Candidatus Cryptobacteroides</taxon>
    </lineage>
</organism>
<reference evidence="10" key="1">
    <citation type="submission" date="2020-10" db="EMBL/GenBank/DDBJ databases">
        <authorList>
            <person name="Gilroy R."/>
        </authorList>
    </citation>
    <scope>NUCLEOTIDE SEQUENCE</scope>
    <source>
        <strain evidence="10">D5-748</strain>
    </source>
</reference>
<dbReference type="SUPFAM" id="SSF52540">
    <property type="entry name" value="P-loop containing nucleoside triphosphate hydrolases"/>
    <property type="match status" value="1"/>
</dbReference>
<keyword evidence="3 8" id="KW-0547">Nucleotide-binding</keyword>
<reference evidence="10" key="2">
    <citation type="journal article" date="2021" name="PeerJ">
        <title>Extensive microbial diversity within the chicken gut microbiome revealed by metagenomics and culture.</title>
        <authorList>
            <person name="Gilroy R."/>
            <person name="Ravi A."/>
            <person name="Getino M."/>
            <person name="Pursley I."/>
            <person name="Horton D.L."/>
            <person name="Alikhan N.F."/>
            <person name="Baker D."/>
            <person name="Gharbi K."/>
            <person name="Hall N."/>
            <person name="Watson M."/>
            <person name="Adriaenssens E.M."/>
            <person name="Foster-Nyarko E."/>
            <person name="Jarju S."/>
            <person name="Secka A."/>
            <person name="Antonio M."/>
            <person name="Oren A."/>
            <person name="Chaudhuri R.R."/>
            <person name="La Ragione R."/>
            <person name="Hildebrand F."/>
            <person name="Pallen M.J."/>
        </authorList>
    </citation>
    <scope>NUCLEOTIDE SEQUENCE</scope>
    <source>
        <strain evidence="10">D5-748</strain>
    </source>
</reference>
<keyword evidence="8" id="KW-0963">Cytoplasm</keyword>
<dbReference type="GO" id="GO:0005524">
    <property type="term" value="F:ATP binding"/>
    <property type="evidence" value="ECO:0007669"/>
    <property type="project" value="UniProtKB-UniRule"/>
</dbReference>
<keyword evidence="5 8" id="KW-0067">ATP-binding</keyword>
<dbReference type="InterPro" id="IPR011994">
    <property type="entry name" value="Cytidylate_kinase_dom"/>
</dbReference>
<evidence type="ECO:0000256" key="2">
    <source>
        <dbReference type="ARBA" id="ARBA00022679"/>
    </source>
</evidence>
<sequence>MPDIIIAIDGYSSTGKSSFARLISEELGFLYLDSGALYRAVTLYAIENGIISPDGKIDLPALEKALDGLDVHFEDRGDGWKTYIGDRCVEKDIRSLEVSGKVSPIATVPQVRDYVDKRLREIGKRKRVVLDGRDIGTTVFPDAELKIFMTADLDVRAERRAAEMRARGEDVKTEDVMRNLQERDYIDSHREASPLAMATDAVTLDNSRMTLADQMEWIRNVIAEKFNLTDRD</sequence>